<accession>A0A1G8S9D8</accession>
<proteinExistence type="predicted"/>
<keyword evidence="2" id="KW-1185">Reference proteome</keyword>
<dbReference type="Gene3D" id="3.30.70.270">
    <property type="match status" value="1"/>
</dbReference>
<evidence type="ECO:0000313" key="1">
    <source>
        <dbReference type="EMBL" id="SDJ25781.1"/>
    </source>
</evidence>
<dbReference type="Proteomes" id="UP000199225">
    <property type="component" value="Unassembled WGS sequence"/>
</dbReference>
<dbReference type="RefSeq" id="WP_093193081.1">
    <property type="nucleotide sequence ID" value="NZ_FNEV01000003.1"/>
</dbReference>
<dbReference type="Pfam" id="PF24898">
    <property type="entry name" value="GGDEF_GdpP"/>
    <property type="match status" value="1"/>
</dbReference>
<dbReference type="InterPro" id="IPR043128">
    <property type="entry name" value="Rev_trsase/Diguanyl_cyclase"/>
</dbReference>
<sequence length="449" mass="51030">MSSSTSTMQSEITIGIIGPEPLVRQMRQVIKSFPSFRPIFRVEETVAPALEETKELREEADVLMFLEKHIYTAAKRFFRFSIPVHHIPLSSTGLYRSLLLLENDHSGKPLSIDTVDKDYTEQVWNDLGVTIPPTFIWEEQIDASIQQIADFHTNTYREEGTVALTGIKAVADFLEKRNVPHRYVTPTNQDMIVSLERALLATDIRRNKESQIVLSLIDLENFREATEKYDSEHDIQLLKLKVEETLIEYAKLLDGHLANLGNEHLLVTTRGTFEKETRGYKFIPILEDIKKQTGIHLSIGVGFGTSAAEAGNHARLALRQSKELGGNACYIVREDRSVIGPVEVSSTDRYEQYELAITDADLLERAKKAGMSAGYMTKLMARVTRHKKIDYTAQELASTLNITVRSTHRILLKWMDAGLVKVIGEEKLTHKGRPKRIYRLTFVDEEMLT</sequence>
<reference evidence="2" key="1">
    <citation type="submission" date="2016-10" db="EMBL/GenBank/DDBJ databases">
        <authorList>
            <person name="Varghese N."/>
            <person name="Submissions S."/>
        </authorList>
    </citation>
    <scope>NUCLEOTIDE SEQUENCE [LARGE SCALE GENOMIC DNA]</scope>
    <source>
        <strain evidence="2">DSM 4771</strain>
    </source>
</reference>
<gene>
    <name evidence="1" type="ORF">SAMN04490247_1325</name>
</gene>
<dbReference type="STRING" id="86666.SAMN04490247_1325"/>
<dbReference type="OrthoDB" id="4986073at2"/>
<protein>
    <submittedName>
        <fullName evidence="1">GTP cyclohydrolase III</fullName>
    </submittedName>
</protein>
<dbReference type="AlphaFoldDB" id="A0A1G8S9D8"/>
<organism evidence="1 2">
    <name type="scientific">Salimicrobium halophilum</name>
    <dbReference type="NCBI Taxonomy" id="86666"/>
    <lineage>
        <taxon>Bacteria</taxon>
        <taxon>Bacillati</taxon>
        <taxon>Bacillota</taxon>
        <taxon>Bacilli</taxon>
        <taxon>Bacillales</taxon>
        <taxon>Bacillaceae</taxon>
        <taxon>Salimicrobium</taxon>
    </lineage>
</organism>
<keyword evidence="1" id="KW-0378">Hydrolase</keyword>
<dbReference type="EMBL" id="FNEV01000003">
    <property type="protein sequence ID" value="SDJ25781.1"/>
    <property type="molecule type" value="Genomic_DNA"/>
</dbReference>
<name>A0A1G8S9D8_9BACI</name>
<evidence type="ECO:0000313" key="2">
    <source>
        <dbReference type="Proteomes" id="UP000199225"/>
    </source>
</evidence>
<dbReference type="GO" id="GO:0016787">
    <property type="term" value="F:hydrolase activity"/>
    <property type="evidence" value="ECO:0007669"/>
    <property type="project" value="UniProtKB-KW"/>
</dbReference>